<keyword evidence="4" id="KW-0648">Protein biosynthesis</keyword>
<dbReference type="PANTHER" id="PTHR12399:SF0">
    <property type="entry name" value="EUKARYOTIC TRANSLATION INITIATION FACTOR 3 SUBUNIT D"/>
    <property type="match status" value="1"/>
</dbReference>
<keyword evidence="7" id="KW-1185">Reference proteome</keyword>
<dbReference type="InterPro" id="IPR007783">
    <property type="entry name" value="eIF3d"/>
</dbReference>
<sequence>MSNLPSFTLPTVFDNPKGWGPANTQLPKEFKDIPYIPFSKGDKVNRVANWISQPDPRDQRDQRNRGRHGRDMVQQTYGSNSASAFVFQAEADEESFSLVDNRGTAVKKIAVRAIHGGRGDARGGGARGRGGRGGMQRLGHGGFRGGRGGNAGGYRKRYNARERTHRFASVKPTEEWTLVQDIEFSRMKDLSFSVREPRDIGFYGKVGVYDSAYDRVNTRLERPLKAVGSARYNATASEDPVLTKLSEQDADIKVFATDSVIATLMASMVSMSAWDVVVNRVGDKLFFDKRDGGPMDFPSVNENAQDPPPEAGDKDASINSASMLAVEARDISGNLIKQVTGLNIVEYENANPFNEENDDGETPDDNAYRYRLFDLSAGATNEDDDEDSEEAQKRAAAESGPRCLMAIRTEVDGVAISGQTKKQMLIRALTQHDITAPGAGKALDWRQKLDSQRGAVVATEMQNNATKLARWAFQAILAGAEQLKVGFVSRVSPRERTRHGVLGFQTYRPAEFISQLGFNEYTGWGIVKAVVDMCLALPEGRYVIVRDPNKPLILVYAVPAGTFDDNGEDDASAAPAPAADDDASAF</sequence>
<dbReference type="EMBL" id="JANBQF010000008">
    <property type="protein sequence ID" value="KAJ2008274.1"/>
    <property type="molecule type" value="Genomic_DNA"/>
</dbReference>
<keyword evidence="3" id="KW-0694">RNA-binding</keyword>
<evidence type="ECO:0000256" key="5">
    <source>
        <dbReference type="SAM" id="MobiDB-lite"/>
    </source>
</evidence>
<evidence type="ECO:0000256" key="2">
    <source>
        <dbReference type="ARBA" id="ARBA00022540"/>
    </source>
</evidence>
<feature type="region of interest" description="Disordered" evidence="5">
    <location>
        <begin position="49"/>
        <end position="68"/>
    </location>
</feature>
<dbReference type="OrthoDB" id="16538at2759"/>
<dbReference type="AlphaFoldDB" id="A0A9W8BP32"/>
<protein>
    <recommendedName>
        <fullName evidence="8">Eukaryotic translation initiation factor 3 subunit D</fullName>
    </recommendedName>
</protein>
<evidence type="ECO:0000256" key="3">
    <source>
        <dbReference type="ARBA" id="ARBA00022884"/>
    </source>
</evidence>
<feature type="compositionally biased region" description="Basic and acidic residues" evidence="5">
    <location>
        <begin position="55"/>
        <end position="64"/>
    </location>
</feature>
<feature type="region of interest" description="Disordered" evidence="5">
    <location>
        <begin position="119"/>
        <end position="153"/>
    </location>
</feature>
<organism evidence="6 7">
    <name type="scientific">Coemansia thaxteri</name>
    <dbReference type="NCBI Taxonomy" id="2663907"/>
    <lineage>
        <taxon>Eukaryota</taxon>
        <taxon>Fungi</taxon>
        <taxon>Fungi incertae sedis</taxon>
        <taxon>Zoopagomycota</taxon>
        <taxon>Kickxellomycotina</taxon>
        <taxon>Kickxellomycetes</taxon>
        <taxon>Kickxellales</taxon>
        <taxon>Kickxellaceae</taxon>
        <taxon>Coemansia</taxon>
    </lineage>
</organism>
<dbReference type="GO" id="GO:0003743">
    <property type="term" value="F:translation initiation factor activity"/>
    <property type="evidence" value="ECO:0007669"/>
    <property type="project" value="UniProtKB-KW"/>
</dbReference>
<proteinExistence type="predicted"/>
<evidence type="ECO:0008006" key="8">
    <source>
        <dbReference type="Google" id="ProtNLM"/>
    </source>
</evidence>
<dbReference type="GO" id="GO:0003723">
    <property type="term" value="F:RNA binding"/>
    <property type="evidence" value="ECO:0007669"/>
    <property type="project" value="UniProtKB-KW"/>
</dbReference>
<evidence type="ECO:0000256" key="1">
    <source>
        <dbReference type="ARBA" id="ARBA00022490"/>
    </source>
</evidence>
<dbReference type="PIRSF" id="PIRSF016281">
    <property type="entry name" value="EIF-3_zeta"/>
    <property type="match status" value="1"/>
</dbReference>
<keyword evidence="1" id="KW-0963">Cytoplasm</keyword>
<keyword evidence="2" id="KW-0396">Initiation factor</keyword>
<dbReference type="PANTHER" id="PTHR12399">
    <property type="entry name" value="EUKARYOTIC TRANSLATION INITIATION FACTOR 3 SUBUNIT 7"/>
    <property type="match status" value="1"/>
</dbReference>
<evidence type="ECO:0000313" key="7">
    <source>
        <dbReference type="Proteomes" id="UP001150907"/>
    </source>
</evidence>
<feature type="region of interest" description="Disordered" evidence="5">
    <location>
        <begin position="379"/>
        <end position="399"/>
    </location>
</feature>
<gene>
    <name evidence="6" type="ORF">H4R26_000308</name>
</gene>
<feature type="region of interest" description="Disordered" evidence="5">
    <location>
        <begin position="566"/>
        <end position="586"/>
    </location>
</feature>
<feature type="compositionally biased region" description="Gly residues" evidence="5">
    <location>
        <begin position="122"/>
        <end position="152"/>
    </location>
</feature>
<feature type="region of interest" description="Disordered" evidence="5">
    <location>
        <begin position="296"/>
        <end position="316"/>
    </location>
</feature>
<dbReference type="Proteomes" id="UP001150907">
    <property type="component" value="Unassembled WGS sequence"/>
</dbReference>
<comment type="caution">
    <text evidence="6">The sequence shown here is derived from an EMBL/GenBank/DDBJ whole genome shotgun (WGS) entry which is preliminary data.</text>
</comment>
<reference evidence="6" key="1">
    <citation type="submission" date="2022-07" db="EMBL/GenBank/DDBJ databases">
        <title>Phylogenomic reconstructions and comparative analyses of Kickxellomycotina fungi.</title>
        <authorList>
            <person name="Reynolds N.K."/>
            <person name="Stajich J.E."/>
            <person name="Barry K."/>
            <person name="Grigoriev I.V."/>
            <person name="Crous P."/>
            <person name="Smith M.E."/>
        </authorList>
    </citation>
    <scope>NUCLEOTIDE SEQUENCE</scope>
    <source>
        <strain evidence="6">IMI 214461</strain>
    </source>
</reference>
<dbReference type="GO" id="GO:0005852">
    <property type="term" value="C:eukaryotic translation initiation factor 3 complex"/>
    <property type="evidence" value="ECO:0007669"/>
    <property type="project" value="InterPro"/>
</dbReference>
<accession>A0A9W8BP32</accession>
<evidence type="ECO:0000313" key="6">
    <source>
        <dbReference type="EMBL" id="KAJ2008274.1"/>
    </source>
</evidence>
<dbReference type="Pfam" id="PF05091">
    <property type="entry name" value="eIF-3_zeta"/>
    <property type="match status" value="1"/>
</dbReference>
<name>A0A9W8BP32_9FUNG</name>
<evidence type="ECO:0000256" key="4">
    <source>
        <dbReference type="ARBA" id="ARBA00022917"/>
    </source>
</evidence>